<reference evidence="3" key="1">
    <citation type="submission" date="2021-04" db="EMBL/GenBank/DDBJ databases">
        <title>Genome sequence of Serratia sp. arafor3.</title>
        <authorList>
            <person name="Besaury L."/>
        </authorList>
    </citation>
    <scope>NUCLEOTIDE SEQUENCE</scope>
    <source>
        <strain evidence="3">Arafor3</strain>
    </source>
</reference>
<feature type="domain" description="Defence against restriction A N-terminal" evidence="2">
    <location>
        <begin position="66"/>
        <end position="204"/>
    </location>
</feature>
<accession>A0ABT0KH69</accession>
<dbReference type="Proteomes" id="UP001165275">
    <property type="component" value="Unassembled WGS sequence"/>
</dbReference>
<evidence type="ECO:0000259" key="2">
    <source>
        <dbReference type="Pfam" id="PF18788"/>
    </source>
</evidence>
<comment type="caution">
    <text evidence="3">The sequence shown here is derived from an EMBL/GenBank/DDBJ whole genome shotgun (WGS) entry which is preliminary data.</text>
</comment>
<sequence length="777" mass="84168">MKNPYHPNNGVMIVNRIDLDPRHVTDREYASLAEGEGEALMLESVTIEEVEDAFLGEYLADAGRTAMFEAISTTKNRLSHTMRAFVRVLNSGLNGSGIKAGTDEAGVDDSGTSTVGGAQIGNVRKVAGIPIMAAKIPLTDGQSVSLLFHSPTAEVKLKPLDVLVAFKFLVNKRDVTHVVAPIGGRDMSLNQTAQALSNLVEKNSAKFGKSKERHSKLKLDVESTEAEADKLETQAVEEMAKADEIAPKLADIDTEIEDYTKSLGRQRTENETLANAIKSLKAKRAKQHGQEPSAPENGDSAAANGHTIPLVDVQTGAMNPTLKKASISGDNPIWYSQSNADSISLSGSVSIDGQGPSAAAVESKAKFKAAIAAGYQYSYFRISGLQYIYVFVKNGQVLTKAGMEAFSTQPEAQQPEKTDDTPDLSGLWYYGMKTRLNRRPRGGVASYGVDDFKALISQIPRTFKARDIRHGALVFRAQLSAEVIDEYELVDLQLTTEEKRKFADIAGLRLLPELPPENEYTGEWYYGMKARPNWRPGGAIRTHDREDFQALGIKTPRKFNDSDIRYGVAVYDGPLSAEKIDDYELVNLQFTDEEIQAIANLDFLRPIIAQLKGRDPHATSADFLRDYLRKGGIHASEVPAGISLGGVISDLRLIGLSQRTSPLGALEALFKEVSPAAPAAEPPAPEPAPEPPAPEPVPDPQVSEADAAASQAIDYLNGVVSLQSSDMDEIREARARTRQAIAALTSAGRYDENESLVNDAAQHLSDLLAAIQREGAA</sequence>
<evidence type="ECO:0000313" key="3">
    <source>
        <dbReference type="EMBL" id="MCL1031368.1"/>
    </source>
</evidence>
<feature type="region of interest" description="Disordered" evidence="1">
    <location>
        <begin position="676"/>
        <end position="702"/>
    </location>
</feature>
<dbReference type="Pfam" id="PF18788">
    <property type="entry name" value="DarA_N"/>
    <property type="match status" value="1"/>
</dbReference>
<evidence type="ECO:0000256" key="1">
    <source>
        <dbReference type="SAM" id="MobiDB-lite"/>
    </source>
</evidence>
<name>A0ABT0KH69_9GAMM</name>
<proteinExistence type="predicted"/>
<protein>
    <recommendedName>
        <fullName evidence="2">Defence against restriction A N-terminal domain-containing protein</fullName>
    </recommendedName>
</protein>
<organism evidence="3 4">
    <name type="scientific">Serratia silvae</name>
    <dbReference type="NCBI Taxonomy" id="2824122"/>
    <lineage>
        <taxon>Bacteria</taxon>
        <taxon>Pseudomonadati</taxon>
        <taxon>Pseudomonadota</taxon>
        <taxon>Gammaproteobacteria</taxon>
        <taxon>Enterobacterales</taxon>
        <taxon>Yersiniaceae</taxon>
        <taxon>Serratia</taxon>
    </lineage>
</organism>
<dbReference type="RefSeq" id="WP_248947376.1">
    <property type="nucleotide sequence ID" value="NZ_CBCSGY010000016.1"/>
</dbReference>
<keyword evidence="4" id="KW-1185">Reference proteome</keyword>
<feature type="region of interest" description="Disordered" evidence="1">
    <location>
        <begin position="281"/>
        <end position="304"/>
    </location>
</feature>
<dbReference type="EMBL" id="JAGQDC010000021">
    <property type="protein sequence ID" value="MCL1031368.1"/>
    <property type="molecule type" value="Genomic_DNA"/>
</dbReference>
<dbReference type="InterPro" id="IPR041140">
    <property type="entry name" value="DarA_N"/>
</dbReference>
<evidence type="ECO:0000313" key="4">
    <source>
        <dbReference type="Proteomes" id="UP001165275"/>
    </source>
</evidence>
<gene>
    <name evidence="3" type="ORF">KAJ71_20450</name>
</gene>
<feature type="compositionally biased region" description="Pro residues" evidence="1">
    <location>
        <begin position="680"/>
        <end position="699"/>
    </location>
</feature>